<dbReference type="GO" id="GO:0005524">
    <property type="term" value="F:ATP binding"/>
    <property type="evidence" value="ECO:0007669"/>
    <property type="project" value="UniProtKB-UniRule"/>
</dbReference>
<dbReference type="PANTHER" id="PTHR44329:SF260">
    <property type="entry name" value="PROTEIN KINASE DOMAIN-CONTAINING PROTEIN"/>
    <property type="match status" value="1"/>
</dbReference>
<keyword evidence="1 5" id="KW-0808">Transferase</keyword>
<comment type="similarity">
    <text evidence="5">Belongs to the protein kinase superfamily.</text>
</comment>
<keyword evidence="8" id="KW-1185">Reference proteome</keyword>
<dbReference type="AlphaFoldDB" id="A0A9P6U2N5"/>
<dbReference type="SUPFAM" id="SSF81901">
    <property type="entry name" value="HCP-like"/>
    <property type="match status" value="1"/>
</dbReference>
<keyword evidence="1 5" id="KW-0418">Kinase</keyword>
<dbReference type="SMART" id="SM00220">
    <property type="entry name" value="S_TKc"/>
    <property type="match status" value="1"/>
</dbReference>
<dbReference type="OrthoDB" id="10261027at2759"/>
<dbReference type="InterPro" id="IPR011990">
    <property type="entry name" value="TPR-like_helical_dom_sf"/>
</dbReference>
<dbReference type="InterPro" id="IPR051681">
    <property type="entry name" value="Ser/Thr_Kinases-Pseudokinases"/>
</dbReference>
<evidence type="ECO:0000256" key="3">
    <source>
        <dbReference type="ARBA" id="ARBA00022840"/>
    </source>
</evidence>
<dbReference type="PROSITE" id="PS50011">
    <property type="entry name" value="PROTEIN_KINASE_DOM"/>
    <property type="match status" value="1"/>
</dbReference>
<reference evidence="7" key="1">
    <citation type="journal article" date="2020" name="Fungal Divers.">
        <title>Resolving the Mortierellaceae phylogeny through synthesis of multi-gene phylogenetics and phylogenomics.</title>
        <authorList>
            <person name="Vandepol N."/>
            <person name="Liber J."/>
            <person name="Desiro A."/>
            <person name="Na H."/>
            <person name="Kennedy M."/>
            <person name="Barry K."/>
            <person name="Grigoriev I.V."/>
            <person name="Miller A.N."/>
            <person name="O'Donnell K."/>
            <person name="Stajich J.E."/>
            <person name="Bonito G."/>
        </authorList>
    </citation>
    <scope>NUCLEOTIDE SEQUENCE</scope>
    <source>
        <strain evidence="7">BC1065</strain>
    </source>
</reference>
<comment type="caution">
    <text evidence="7">The sequence shown here is derived from an EMBL/GenBank/DDBJ whole genome shotgun (WGS) entry which is preliminary data.</text>
</comment>
<accession>A0A9P6U2N5</accession>
<name>A0A9P6U2N5_9FUNG</name>
<keyword evidence="1 5" id="KW-0723">Serine/threonine-protein kinase</keyword>
<dbReference type="InterPro" id="IPR006597">
    <property type="entry name" value="Sel1-like"/>
</dbReference>
<dbReference type="InterPro" id="IPR017441">
    <property type="entry name" value="Protein_kinase_ATP_BS"/>
</dbReference>
<sequence length="468" mass="52047">MDSVQPQFSLKHSLLVLGRSLGSGAFGSVQEARWGNQPCAAKTFFLSQSDLDLQSIQREISVLQKLRFRHIIQFYRTHEEHGRIHLLMELAEKGSLAHAINRKEIGLDDWVTKRRLASEIAQGLAFIHQEKVLHRDLKSANVLLTRHMEVKLADFGLAKVKSMTMAATRASQSKVGLAGTLRWIAPELLFAKKPEYTTKSDVYALGVVLWEMAAHCTRPFADQDNDAFVALAVSQGDRETFPVNTPTEYRDWAERCWSQDPENRPDASEVALIAGELVEANGDAGGEGDDRSFVDLSITDADLTYGLMLQSGGKQGGIIRKKTFYDDADQLHHIGRLPSTDDDEVVAHMCKAAKQGIVEGQLFLGWIYDHGRGVDKSEKDAFWWYRLAASQGPVVAQLRVAKMYELGQGVDKSHAKAASWYQRAADGGSAEAQYRIGSMYAEGLVVKYDEEEALKWYLSAANQGQIDA</sequence>
<dbReference type="InterPro" id="IPR001245">
    <property type="entry name" value="Ser-Thr/Tyr_kinase_cat_dom"/>
</dbReference>
<dbReference type="EMBL" id="JAAAJB010000383">
    <property type="protein sequence ID" value="KAG0256967.1"/>
    <property type="molecule type" value="Genomic_DNA"/>
</dbReference>
<dbReference type="Pfam" id="PF08238">
    <property type="entry name" value="Sel1"/>
    <property type="match status" value="3"/>
</dbReference>
<keyword evidence="2 4" id="KW-0547">Nucleotide-binding</keyword>
<dbReference type="PROSITE" id="PS00108">
    <property type="entry name" value="PROTEIN_KINASE_ST"/>
    <property type="match status" value="1"/>
</dbReference>
<keyword evidence="3 4" id="KW-0067">ATP-binding</keyword>
<feature type="non-terminal residue" evidence="7">
    <location>
        <position position="468"/>
    </location>
</feature>
<feature type="domain" description="Protein kinase" evidence="6">
    <location>
        <begin position="15"/>
        <end position="278"/>
    </location>
</feature>
<evidence type="ECO:0000256" key="5">
    <source>
        <dbReference type="RuleBase" id="RU000304"/>
    </source>
</evidence>
<proteinExistence type="inferred from homology"/>
<dbReference type="InterPro" id="IPR011009">
    <property type="entry name" value="Kinase-like_dom_sf"/>
</dbReference>
<evidence type="ECO:0000256" key="1">
    <source>
        <dbReference type="ARBA" id="ARBA00022527"/>
    </source>
</evidence>
<evidence type="ECO:0000259" key="6">
    <source>
        <dbReference type="PROSITE" id="PS50011"/>
    </source>
</evidence>
<dbReference type="PANTHER" id="PTHR44329">
    <property type="entry name" value="SERINE/THREONINE-PROTEIN KINASE TNNI3K-RELATED"/>
    <property type="match status" value="1"/>
</dbReference>
<dbReference type="SMART" id="SM00671">
    <property type="entry name" value="SEL1"/>
    <property type="match status" value="3"/>
</dbReference>
<dbReference type="SUPFAM" id="SSF56112">
    <property type="entry name" value="Protein kinase-like (PK-like)"/>
    <property type="match status" value="1"/>
</dbReference>
<evidence type="ECO:0000313" key="7">
    <source>
        <dbReference type="EMBL" id="KAG0256967.1"/>
    </source>
</evidence>
<protein>
    <recommendedName>
        <fullName evidence="6">Protein kinase domain-containing protein</fullName>
    </recommendedName>
</protein>
<gene>
    <name evidence="7" type="ORF">DFQ27_005387</name>
</gene>
<dbReference type="GO" id="GO:0004674">
    <property type="term" value="F:protein serine/threonine kinase activity"/>
    <property type="evidence" value="ECO:0007669"/>
    <property type="project" value="UniProtKB-KW"/>
</dbReference>
<evidence type="ECO:0000256" key="2">
    <source>
        <dbReference type="ARBA" id="ARBA00022741"/>
    </source>
</evidence>
<dbReference type="PROSITE" id="PS00107">
    <property type="entry name" value="PROTEIN_KINASE_ATP"/>
    <property type="match status" value="1"/>
</dbReference>
<dbReference type="Gene3D" id="1.25.40.10">
    <property type="entry name" value="Tetratricopeptide repeat domain"/>
    <property type="match status" value="1"/>
</dbReference>
<dbReference type="Gene3D" id="1.10.510.10">
    <property type="entry name" value="Transferase(Phosphotransferase) domain 1"/>
    <property type="match status" value="1"/>
</dbReference>
<dbReference type="InterPro" id="IPR008271">
    <property type="entry name" value="Ser/Thr_kinase_AS"/>
</dbReference>
<dbReference type="Pfam" id="PF07714">
    <property type="entry name" value="PK_Tyr_Ser-Thr"/>
    <property type="match status" value="1"/>
</dbReference>
<dbReference type="InterPro" id="IPR000719">
    <property type="entry name" value="Prot_kinase_dom"/>
</dbReference>
<dbReference type="PRINTS" id="PR00109">
    <property type="entry name" value="TYRKINASE"/>
</dbReference>
<feature type="binding site" evidence="4">
    <location>
        <position position="42"/>
    </location>
    <ligand>
        <name>ATP</name>
        <dbReference type="ChEBI" id="CHEBI:30616"/>
    </ligand>
</feature>
<dbReference type="Proteomes" id="UP000807716">
    <property type="component" value="Unassembled WGS sequence"/>
</dbReference>
<evidence type="ECO:0000256" key="4">
    <source>
        <dbReference type="PROSITE-ProRule" id="PRU10141"/>
    </source>
</evidence>
<evidence type="ECO:0000313" key="8">
    <source>
        <dbReference type="Proteomes" id="UP000807716"/>
    </source>
</evidence>
<organism evidence="7 8">
    <name type="scientific">Actinomortierella ambigua</name>
    <dbReference type="NCBI Taxonomy" id="1343610"/>
    <lineage>
        <taxon>Eukaryota</taxon>
        <taxon>Fungi</taxon>
        <taxon>Fungi incertae sedis</taxon>
        <taxon>Mucoromycota</taxon>
        <taxon>Mortierellomycotina</taxon>
        <taxon>Mortierellomycetes</taxon>
        <taxon>Mortierellales</taxon>
        <taxon>Mortierellaceae</taxon>
        <taxon>Actinomortierella</taxon>
    </lineage>
</organism>